<reference evidence="2" key="1">
    <citation type="submission" date="2020-12" db="EMBL/GenBank/DDBJ databases">
        <authorList>
            <person name="Iha C."/>
        </authorList>
    </citation>
    <scope>NUCLEOTIDE SEQUENCE</scope>
</reference>
<feature type="region of interest" description="Disordered" evidence="1">
    <location>
        <begin position="234"/>
        <end position="268"/>
    </location>
</feature>
<keyword evidence="3" id="KW-1185">Reference proteome</keyword>
<feature type="region of interest" description="Disordered" evidence="1">
    <location>
        <begin position="280"/>
        <end position="304"/>
    </location>
</feature>
<protein>
    <submittedName>
        <fullName evidence="2">Uncharacterized protein</fullName>
    </submittedName>
</protein>
<dbReference type="AlphaFoldDB" id="A0A8S1IT94"/>
<organism evidence="2 3">
    <name type="scientific">Ostreobium quekettii</name>
    <dbReference type="NCBI Taxonomy" id="121088"/>
    <lineage>
        <taxon>Eukaryota</taxon>
        <taxon>Viridiplantae</taxon>
        <taxon>Chlorophyta</taxon>
        <taxon>core chlorophytes</taxon>
        <taxon>Ulvophyceae</taxon>
        <taxon>TCBD clade</taxon>
        <taxon>Bryopsidales</taxon>
        <taxon>Ostreobineae</taxon>
        <taxon>Ostreobiaceae</taxon>
        <taxon>Ostreobium</taxon>
    </lineage>
</organism>
<evidence type="ECO:0000256" key="1">
    <source>
        <dbReference type="SAM" id="MobiDB-lite"/>
    </source>
</evidence>
<gene>
    <name evidence="2" type="ORF">OSTQU699_LOCUS2573</name>
</gene>
<proteinExistence type="predicted"/>
<comment type="caution">
    <text evidence="2">The sequence shown here is derived from an EMBL/GenBank/DDBJ whole genome shotgun (WGS) entry which is preliminary data.</text>
</comment>
<name>A0A8S1IT94_9CHLO</name>
<sequence>MEAVSALKSIAEALEAKSQNGGDGVAILSSGVGCSPDTCTANRTAGAADWHAAPWAPQVPGKHGSVSQVPTRFVPASEVPGGHSQWLGGHAAFDIASLCVGGAESALQGKTVGEGGGHLVGRPTPAACSSRPGSRLPGDSTWILPPQGASLDAGEPKMAAAGPVGHAVQMPNAPAKEVGRGERPASQQSRMSDVHGILKRNNSKLSMLERIRTASGKLDADTLEEFLRKYVAGDRSDVGSQGHRGDDGNSGRDERTAPQGVKLGHQTSDTFTVASSLAQIDEKSGSDAGSEPGSEPAAHPDPLLATPRESSVIATASVLSAAGGQAPSTSERSDAKAGVTRSKRPSSVPPGISGARQTPLVDDGDTLDIEMRKLTRRHSSRSTVSLGIRSDRSLVTDTRWLAAL</sequence>
<feature type="region of interest" description="Disordered" evidence="1">
    <location>
        <begin position="319"/>
        <end position="362"/>
    </location>
</feature>
<feature type="compositionally biased region" description="Basic and acidic residues" evidence="1">
    <location>
        <begin position="234"/>
        <end position="256"/>
    </location>
</feature>
<accession>A0A8S1IT94</accession>
<dbReference type="Proteomes" id="UP000708148">
    <property type="component" value="Unassembled WGS sequence"/>
</dbReference>
<evidence type="ECO:0000313" key="3">
    <source>
        <dbReference type="Proteomes" id="UP000708148"/>
    </source>
</evidence>
<dbReference type="EMBL" id="CAJHUC010000626">
    <property type="protein sequence ID" value="CAD7697212.1"/>
    <property type="molecule type" value="Genomic_DNA"/>
</dbReference>
<evidence type="ECO:0000313" key="2">
    <source>
        <dbReference type="EMBL" id="CAD7697212.1"/>
    </source>
</evidence>